<keyword evidence="1" id="KW-0812">Transmembrane</keyword>
<accession>A0A7J3I7M8</accession>
<sequence length="321" mass="35568">MDGDRIRFTCSFCRAEFDVPKTFRYATCPYCGTTFRIDNPGVRIDHYLFMVSYDKNSAYRLVKEFALMQVGIAEDFETATEFESAYQYLIPLYIYEVNVKAICGGGKEEVGDSKVEIDIHGGEEAAYIVTPAAQDMPIKIPVGYSFPARGRRFFKPTIVREGMYLQPSLDPETVFRIVKEPYINKVISEAVTACGNNYNLVDSSKYIGVAHYPFWLVKYRYRGNTYTSIVDASDGTVLHLEYPISSKSRVVGLVGGVATTIIAAAIGGIITGIVTGTFIYGLLGGAVAALPALGIAVQRFIRSKGVYRYKPSEEAVFVPVR</sequence>
<evidence type="ECO:0000256" key="1">
    <source>
        <dbReference type="SAM" id="Phobius"/>
    </source>
</evidence>
<gene>
    <name evidence="2" type="ORF">ENT87_03545</name>
</gene>
<dbReference type="AlphaFoldDB" id="A0A7J3I7M8"/>
<protein>
    <submittedName>
        <fullName evidence="2">Uncharacterized protein</fullName>
    </submittedName>
</protein>
<keyword evidence="1" id="KW-0472">Membrane</keyword>
<organism evidence="2">
    <name type="scientific">Ignisphaera aggregans</name>
    <dbReference type="NCBI Taxonomy" id="334771"/>
    <lineage>
        <taxon>Archaea</taxon>
        <taxon>Thermoproteota</taxon>
        <taxon>Thermoprotei</taxon>
        <taxon>Desulfurococcales</taxon>
        <taxon>Desulfurococcaceae</taxon>
        <taxon>Ignisphaera</taxon>
    </lineage>
</organism>
<comment type="caution">
    <text evidence="2">The sequence shown here is derived from an EMBL/GenBank/DDBJ whole genome shotgun (WGS) entry which is preliminary data.</text>
</comment>
<evidence type="ECO:0000313" key="2">
    <source>
        <dbReference type="EMBL" id="HGN36607.1"/>
    </source>
</evidence>
<reference evidence="2" key="1">
    <citation type="journal article" date="2020" name="mSystems">
        <title>Genome- and Community-Level Interaction Insights into Carbon Utilization and Element Cycling Functions of Hydrothermarchaeota in Hydrothermal Sediment.</title>
        <authorList>
            <person name="Zhou Z."/>
            <person name="Liu Y."/>
            <person name="Xu W."/>
            <person name="Pan J."/>
            <person name="Luo Z.H."/>
            <person name="Li M."/>
        </authorList>
    </citation>
    <scope>NUCLEOTIDE SEQUENCE [LARGE SCALE GENOMIC DNA]</scope>
    <source>
        <strain evidence="2">SpSt-618</strain>
    </source>
</reference>
<feature type="transmembrane region" description="Helical" evidence="1">
    <location>
        <begin position="250"/>
        <end position="273"/>
    </location>
</feature>
<feature type="transmembrane region" description="Helical" evidence="1">
    <location>
        <begin position="279"/>
        <end position="301"/>
    </location>
</feature>
<keyword evidence="1" id="KW-1133">Transmembrane helix</keyword>
<dbReference type="EMBL" id="DTAI01000099">
    <property type="protein sequence ID" value="HGN36607.1"/>
    <property type="molecule type" value="Genomic_DNA"/>
</dbReference>
<name>A0A7J3I7M8_9CREN</name>
<proteinExistence type="predicted"/>